<organism evidence="1">
    <name type="scientific">marine metagenome</name>
    <dbReference type="NCBI Taxonomy" id="408172"/>
    <lineage>
        <taxon>unclassified sequences</taxon>
        <taxon>metagenomes</taxon>
        <taxon>ecological metagenomes</taxon>
    </lineage>
</organism>
<gene>
    <name evidence="1" type="ORF">METZ01_LOCUS359126</name>
</gene>
<dbReference type="EMBL" id="UINC01127263">
    <property type="protein sequence ID" value="SVD06272.1"/>
    <property type="molecule type" value="Genomic_DNA"/>
</dbReference>
<proteinExistence type="predicted"/>
<protein>
    <submittedName>
        <fullName evidence="1">Uncharacterized protein</fullName>
    </submittedName>
</protein>
<accession>A0A382S9N3</accession>
<name>A0A382S9N3_9ZZZZ</name>
<reference evidence="1" key="1">
    <citation type="submission" date="2018-05" db="EMBL/GenBank/DDBJ databases">
        <authorList>
            <person name="Lanie J.A."/>
            <person name="Ng W.-L."/>
            <person name="Kazmierczak K.M."/>
            <person name="Andrzejewski T.M."/>
            <person name="Davidsen T.M."/>
            <person name="Wayne K.J."/>
            <person name="Tettelin H."/>
            <person name="Glass J.I."/>
            <person name="Rusch D."/>
            <person name="Podicherti R."/>
            <person name="Tsui H.-C.T."/>
            <person name="Winkler M.E."/>
        </authorList>
    </citation>
    <scope>NUCLEOTIDE SEQUENCE</scope>
</reference>
<dbReference type="AlphaFoldDB" id="A0A382S9N3"/>
<evidence type="ECO:0000313" key="1">
    <source>
        <dbReference type="EMBL" id="SVD06272.1"/>
    </source>
</evidence>
<sequence>MSGLGRKAGLGPCVSDAQLGFGHPACV</sequence>